<dbReference type="InterPro" id="IPR002698">
    <property type="entry name" value="FTHF_cligase"/>
</dbReference>
<protein>
    <recommendedName>
        <fullName evidence="4">5-formyltetrahydrofolate cyclo-ligase</fullName>
        <ecNumber evidence="4">6.3.3.2</ecNumber>
    </recommendedName>
</protein>
<comment type="cofactor">
    <cofactor evidence="4">
        <name>Mg(2+)</name>
        <dbReference type="ChEBI" id="CHEBI:18420"/>
    </cofactor>
</comment>
<dbReference type="PANTHER" id="PTHR23407:SF1">
    <property type="entry name" value="5-FORMYLTETRAHYDROFOLATE CYCLO-LIGASE"/>
    <property type="match status" value="1"/>
</dbReference>
<dbReference type="InterPro" id="IPR037171">
    <property type="entry name" value="NagB/RpiA_transferase-like"/>
</dbReference>
<dbReference type="InterPro" id="IPR024185">
    <property type="entry name" value="FTHF_cligase-like_sf"/>
</dbReference>
<dbReference type="GO" id="GO:0030272">
    <property type="term" value="F:5-formyltetrahydrofolate cyclo-ligase activity"/>
    <property type="evidence" value="ECO:0007669"/>
    <property type="project" value="UniProtKB-EC"/>
</dbReference>
<keyword evidence="3 4" id="KW-0067">ATP-binding</keyword>
<dbReference type="SUPFAM" id="SSF100950">
    <property type="entry name" value="NagB/RpiA/CoA transferase-like"/>
    <property type="match status" value="1"/>
</dbReference>
<sequence>MTDSRNALRQRFRTARRELSAAQQQQAAQAVCQQLLQSPLLKDARRIGAYLSNDGEVDLSPFIQHLWQQGHSVYLPVLHPVCQGHLLFLDYHPQTDMVANRFGIPEPQLRCQAICPTHALDVILTPLVAFDRQGGRLGMGGGYYDRTLAGVDTEQSRFIGIAHDCQQADALPMAAWDIPMAAIVTPSQIITTTGALA</sequence>
<evidence type="ECO:0000256" key="1">
    <source>
        <dbReference type="ARBA" id="ARBA00010638"/>
    </source>
</evidence>
<dbReference type="Proteomes" id="UP001520878">
    <property type="component" value="Unassembled WGS sequence"/>
</dbReference>
<keyword evidence="2 4" id="KW-0547">Nucleotide-binding</keyword>
<organism evidence="5 6">
    <name type="scientific">Fluctibacter halophilus</name>
    <dbReference type="NCBI Taxonomy" id="226011"/>
    <lineage>
        <taxon>Bacteria</taxon>
        <taxon>Pseudomonadati</taxon>
        <taxon>Pseudomonadota</taxon>
        <taxon>Gammaproteobacteria</taxon>
        <taxon>Alteromonadales</taxon>
        <taxon>Alteromonadaceae</taxon>
        <taxon>Fluctibacter</taxon>
    </lineage>
</organism>
<evidence type="ECO:0000256" key="2">
    <source>
        <dbReference type="ARBA" id="ARBA00022741"/>
    </source>
</evidence>
<evidence type="ECO:0000256" key="4">
    <source>
        <dbReference type="RuleBase" id="RU361279"/>
    </source>
</evidence>
<evidence type="ECO:0000313" key="6">
    <source>
        <dbReference type="Proteomes" id="UP001520878"/>
    </source>
</evidence>
<comment type="similarity">
    <text evidence="1 4">Belongs to the 5-formyltetrahydrofolate cyclo-ligase family.</text>
</comment>
<gene>
    <name evidence="5" type="ORF">LJ739_09585</name>
</gene>
<comment type="caution">
    <text evidence="5">The sequence shown here is derived from an EMBL/GenBank/DDBJ whole genome shotgun (WGS) entry which is preliminary data.</text>
</comment>
<dbReference type="EMBL" id="JAJEWP010000002">
    <property type="protein sequence ID" value="MCC2616491.1"/>
    <property type="molecule type" value="Genomic_DNA"/>
</dbReference>
<evidence type="ECO:0000313" key="5">
    <source>
        <dbReference type="EMBL" id="MCC2616491.1"/>
    </source>
</evidence>
<dbReference type="Gene3D" id="3.40.50.10420">
    <property type="entry name" value="NagB/RpiA/CoA transferase-like"/>
    <property type="match status" value="1"/>
</dbReference>
<dbReference type="NCBIfam" id="TIGR02727">
    <property type="entry name" value="MTHFS_bact"/>
    <property type="match status" value="1"/>
</dbReference>
<evidence type="ECO:0000256" key="3">
    <source>
        <dbReference type="ARBA" id="ARBA00022840"/>
    </source>
</evidence>
<dbReference type="Pfam" id="PF01812">
    <property type="entry name" value="5-FTHF_cyc-lig"/>
    <property type="match status" value="1"/>
</dbReference>
<keyword evidence="4" id="KW-0479">Metal-binding</keyword>
<comment type="catalytic activity">
    <reaction evidence="4">
        <text>(6S)-5-formyl-5,6,7,8-tetrahydrofolate + ATP = (6R)-5,10-methenyltetrahydrofolate + ADP + phosphate</text>
        <dbReference type="Rhea" id="RHEA:10488"/>
        <dbReference type="ChEBI" id="CHEBI:30616"/>
        <dbReference type="ChEBI" id="CHEBI:43474"/>
        <dbReference type="ChEBI" id="CHEBI:57455"/>
        <dbReference type="ChEBI" id="CHEBI:57457"/>
        <dbReference type="ChEBI" id="CHEBI:456216"/>
        <dbReference type="EC" id="6.3.3.2"/>
    </reaction>
</comment>
<name>A0ABS8G8R9_9ALTE</name>
<dbReference type="PIRSF" id="PIRSF006806">
    <property type="entry name" value="FTHF_cligase"/>
    <property type="match status" value="1"/>
</dbReference>
<keyword evidence="4" id="KW-0460">Magnesium</keyword>
<reference evidence="5 6" key="1">
    <citation type="submission" date="2021-10" db="EMBL/GenBank/DDBJ databases">
        <title>Draft genome of Aestuariibacter halophilus JC2043.</title>
        <authorList>
            <person name="Emsley S.A."/>
            <person name="Pfannmuller K.M."/>
            <person name="Ushijima B."/>
            <person name="Saw J.H."/>
            <person name="Videau P."/>
        </authorList>
    </citation>
    <scope>NUCLEOTIDE SEQUENCE [LARGE SCALE GENOMIC DNA]</scope>
    <source>
        <strain evidence="5 6">JC2043</strain>
    </source>
</reference>
<dbReference type="PANTHER" id="PTHR23407">
    <property type="entry name" value="ATPASE INHIBITOR/5-FORMYLTETRAHYDROFOLATE CYCLO-LIGASE"/>
    <property type="match status" value="1"/>
</dbReference>
<keyword evidence="6" id="KW-1185">Reference proteome</keyword>
<proteinExistence type="inferred from homology"/>
<dbReference type="EC" id="6.3.3.2" evidence="4"/>
<keyword evidence="5" id="KW-0436">Ligase</keyword>
<dbReference type="RefSeq" id="WP_229159858.1">
    <property type="nucleotide sequence ID" value="NZ_JAJEWP010000002.1"/>
</dbReference>
<accession>A0ABS8G8R9</accession>